<name>A0ABT6XSW7_9FLAO</name>
<comment type="caution">
    <text evidence="1">The sequence shown here is derived from an EMBL/GenBank/DDBJ whole genome shotgun (WGS) entry which is preliminary data.</text>
</comment>
<sequence>MAAIIKVLLVDDKEDYCQSLVGVGRLSNLNIVYRLDWETGFEVLTNNPSIEFVILDGKGKIEEDQEVEKDNFVFKAIKDITQWSEKNKKHIPYCVNTGFIERFEALDGNARIFQKTEKDRGVMFQFIKDEIAQSHYRTLRMSYDEAFAPFDLNIMAKTHEPLLIEIITVLNNTDYAKKNLNVQRDLLEAVFKSLNNPIPCIPTAFFDATKKNKPNLESCTRFMEDRDTNGHKLNKPVPQSIKSAFRKLKESTSEYSHLSDEATLKLPFLSNTFLLMEILEWLPEFVKKHYPNYI</sequence>
<gene>
    <name evidence="1" type="ORF">QHT84_12255</name>
</gene>
<evidence type="ECO:0008006" key="3">
    <source>
        <dbReference type="Google" id="ProtNLM"/>
    </source>
</evidence>
<dbReference type="EMBL" id="JASGBP010000009">
    <property type="protein sequence ID" value="MDI9258188.1"/>
    <property type="molecule type" value="Genomic_DNA"/>
</dbReference>
<keyword evidence="2" id="KW-1185">Reference proteome</keyword>
<dbReference type="RefSeq" id="WP_283239853.1">
    <property type="nucleotide sequence ID" value="NZ_JASGBP010000009.1"/>
</dbReference>
<evidence type="ECO:0000313" key="1">
    <source>
        <dbReference type="EMBL" id="MDI9258188.1"/>
    </source>
</evidence>
<accession>A0ABT6XSW7</accession>
<protein>
    <recommendedName>
        <fullName evidence="3">Response regulatory domain-containing protein</fullName>
    </recommendedName>
</protein>
<evidence type="ECO:0000313" key="2">
    <source>
        <dbReference type="Proteomes" id="UP001230035"/>
    </source>
</evidence>
<organism evidence="1 2">
    <name type="scientific">Flavobacterium sedimenticola</name>
    <dbReference type="NCBI Taxonomy" id="3043286"/>
    <lineage>
        <taxon>Bacteria</taxon>
        <taxon>Pseudomonadati</taxon>
        <taxon>Bacteroidota</taxon>
        <taxon>Flavobacteriia</taxon>
        <taxon>Flavobacteriales</taxon>
        <taxon>Flavobacteriaceae</taxon>
        <taxon>Flavobacterium</taxon>
    </lineage>
</organism>
<proteinExistence type="predicted"/>
<reference evidence="1 2" key="1">
    <citation type="submission" date="2023-05" db="EMBL/GenBank/DDBJ databases">
        <title>Flavobacterium sedimenti sp. nov., isolated from the sediment.</title>
        <authorList>
            <person name="Wu N."/>
        </authorList>
    </citation>
    <scope>NUCLEOTIDE SEQUENCE [LARGE SCALE GENOMIC DNA]</scope>
    <source>
        <strain evidence="1 2">YZ-48</strain>
    </source>
</reference>
<dbReference type="Proteomes" id="UP001230035">
    <property type="component" value="Unassembled WGS sequence"/>
</dbReference>